<keyword evidence="1" id="KW-0175">Coiled coil</keyword>
<feature type="domain" description="DUF6752" evidence="2">
    <location>
        <begin position="17"/>
        <end position="69"/>
    </location>
</feature>
<protein>
    <recommendedName>
        <fullName evidence="2">DUF6752 domain-containing protein</fullName>
    </recommendedName>
</protein>
<dbReference type="Pfam" id="PF20537">
    <property type="entry name" value="DUF6752"/>
    <property type="match status" value="1"/>
</dbReference>
<dbReference type="AlphaFoldDB" id="A0A3L8P5Z8"/>
<evidence type="ECO:0000259" key="2">
    <source>
        <dbReference type="Pfam" id="PF20537"/>
    </source>
</evidence>
<name>A0A3L8P5Z8_9ACTN</name>
<gene>
    <name evidence="3" type="ORF">D9V37_02520</name>
</gene>
<keyword evidence="4" id="KW-1185">Reference proteome</keyword>
<evidence type="ECO:0000313" key="4">
    <source>
        <dbReference type="Proteomes" id="UP000281708"/>
    </source>
</evidence>
<proteinExistence type="predicted"/>
<comment type="caution">
    <text evidence="3">The sequence shown here is derived from an EMBL/GenBank/DDBJ whole genome shotgun (WGS) entry which is preliminary data.</text>
</comment>
<feature type="coiled-coil region" evidence="1">
    <location>
        <begin position="14"/>
        <end position="41"/>
    </location>
</feature>
<dbReference type="RefSeq" id="WP_121804527.1">
    <property type="nucleotide sequence ID" value="NZ_RDBE01000001.1"/>
</dbReference>
<dbReference type="OrthoDB" id="4951290at2"/>
<reference evidence="3 4" key="1">
    <citation type="submission" date="2018-10" db="EMBL/GenBank/DDBJ databases">
        <title>Marmoricola sp. 4Q3S-7 whole genome shotgun sequence.</title>
        <authorList>
            <person name="Li F."/>
        </authorList>
    </citation>
    <scope>NUCLEOTIDE SEQUENCE [LARGE SCALE GENOMIC DNA]</scope>
    <source>
        <strain evidence="3 4">4Q3S-7</strain>
    </source>
</reference>
<dbReference type="EMBL" id="RDBE01000001">
    <property type="protein sequence ID" value="RLV50846.1"/>
    <property type="molecule type" value="Genomic_DNA"/>
</dbReference>
<dbReference type="Proteomes" id="UP000281708">
    <property type="component" value="Unassembled WGS sequence"/>
</dbReference>
<evidence type="ECO:0000256" key="1">
    <source>
        <dbReference type="SAM" id="Coils"/>
    </source>
</evidence>
<sequence length="71" mass="7857">MKTTARKLLGQGAITNLQERVAALEDDVEELRRQNLRLAEIADVVQELLVPLASRDQERVDAALKSFPGSV</sequence>
<evidence type="ECO:0000313" key="3">
    <source>
        <dbReference type="EMBL" id="RLV50846.1"/>
    </source>
</evidence>
<dbReference type="InterPro" id="IPR046640">
    <property type="entry name" value="DUF6752"/>
</dbReference>
<organism evidence="3 4">
    <name type="scientific">Nocardioides mangrovicus</name>
    <dbReference type="NCBI Taxonomy" id="2478913"/>
    <lineage>
        <taxon>Bacteria</taxon>
        <taxon>Bacillati</taxon>
        <taxon>Actinomycetota</taxon>
        <taxon>Actinomycetes</taxon>
        <taxon>Propionibacteriales</taxon>
        <taxon>Nocardioidaceae</taxon>
        <taxon>Nocardioides</taxon>
    </lineage>
</organism>
<accession>A0A3L8P5Z8</accession>